<dbReference type="GO" id="GO:0005737">
    <property type="term" value="C:cytoplasm"/>
    <property type="evidence" value="ECO:0007669"/>
    <property type="project" value="UniProtKB-SubCell"/>
</dbReference>
<comment type="similarity">
    <text evidence="6">Belongs to the SMC family.</text>
</comment>
<dbReference type="GO" id="GO:0007059">
    <property type="term" value="P:chromosome segregation"/>
    <property type="evidence" value="ECO:0007669"/>
    <property type="project" value="UniProtKB-UniRule"/>
</dbReference>
<dbReference type="Pfam" id="PF06470">
    <property type="entry name" value="SMC_hinge"/>
    <property type="match status" value="1"/>
</dbReference>
<dbReference type="PANTHER" id="PTHR43977">
    <property type="entry name" value="STRUCTURAL MAINTENANCE OF CHROMOSOMES PROTEIN 3"/>
    <property type="match status" value="1"/>
</dbReference>
<dbReference type="Pfam" id="PF02463">
    <property type="entry name" value="SMC_N"/>
    <property type="match status" value="1"/>
</dbReference>
<dbReference type="GO" id="GO:0003677">
    <property type="term" value="F:DNA binding"/>
    <property type="evidence" value="ECO:0007669"/>
    <property type="project" value="UniProtKB-UniRule"/>
</dbReference>
<keyword evidence="5 6" id="KW-0238">DNA-binding</keyword>
<dbReference type="GO" id="GO:0007062">
    <property type="term" value="P:sister chromatid cohesion"/>
    <property type="evidence" value="ECO:0007669"/>
    <property type="project" value="InterPro"/>
</dbReference>
<dbReference type="InterPro" id="IPR011890">
    <property type="entry name" value="SMC_prok"/>
</dbReference>
<comment type="domain">
    <text evidence="6">Contains large globular domains required for ATP hydrolysis at each terminus and a third globular domain forming a flexible hinge near the middle of the molecule. These domains are separated by coiled-coil structures.</text>
</comment>
<evidence type="ECO:0000256" key="5">
    <source>
        <dbReference type="ARBA" id="ARBA00023125"/>
    </source>
</evidence>
<dbReference type="SUPFAM" id="SSF75553">
    <property type="entry name" value="Smc hinge domain"/>
    <property type="match status" value="1"/>
</dbReference>
<keyword evidence="4 6" id="KW-0175">Coiled coil</keyword>
<evidence type="ECO:0000256" key="3">
    <source>
        <dbReference type="ARBA" id="ARBA00022840"/>
    </source>
</evidence>
<evidence type="ECO:0000313" key="9">
    <source>
        <dbReference type="EMBL" id="MBI4727143.1"/>
    </source>
</evidence>
<sequence>MYLSRLEIFGFKSFPQKISIEAGSGVTAIVGPNGCGKTNVVDAIRWCLGEQSAKTLRSEKMEDVIFNGTKGEKPLSLAEVSLIFSNEDGQLAVEYNEVSVTRRLFRSGESEYLLNNRACRLKDITDLFLNTGLGADSYSMIEPRMIETILSEDRSIRRSLFEEAAGVAKYRQQKKTAERRLESTNEDLLRLQDIVEEVEKKLRSLKRQSSKAKVYDRFLQELKELDLKLAAWDNLRLTREQEKLTSQIKVLQQRRGEMQQQLDEQENSISRARECLEGNEEQIAGVQTRIGIVSEEIQKMENRLAVIRERRSGLEQAMQRREGEIKGLLAAINGLEAQSKGHQNSQEQASASLASMTEQVKHREAELLRLESSLTSAKLALGEARHELMEALKKESEGKEQIAILLNRQETSIKESARLAAERQALLQEIEQRVQKLSGLLEQVAVERKALEVLAEERTRLRIKSKEAQDELLLLNNQLAQNGSYLSGLEKEQELLAGLNKRYEGYGQGAQHLLAKKGELGTEIFPLAEMIQVEPGYQQAIEAALGEKLQWLAVPNLQAMKRAGQMLKDDKAGKATLIPASSFVPGSESRPVKILGTRGWAADFIKCSSQYVPMLAALLDKTAVVENSEDIFALGRENPGLTLVSLEGEKMDQSGALFTGGMPQGQFGLLERNQRIEQLGREIAASRQELQIKTSQIQSLRVKSSDLAKRSEEVDKEAERHQKMLLDSERQQAGLAADEERGRQRVGEVSGLLEAALAGSDQLGLELKALQEGFLESSENNRDESQLLAMREQEVQTLEQERNRKASGVNALKLELSEQNARIEGIKRELEETERRKNESLERIQALRAEDESSFGSMAQLQQEAESLNVELEKQSALRKSAMSQREEFQKQSQKSLAELKSAEESMHKVRREHEDLQQQLSRSQIELGSLNNEYDNLAQRMQAEYQTGLAGLPQPEEFDENASRTRTDDLKLKLKKLGPINFAAFEELNAEEERYGFLSKQREDLLTAKQDLLVSIAKIDETARAMFTETLEGIKKGFVQIFQRLFIGGEAEIRLSGSEDPLEAELEILATPEGKSMKSITLLSGGEKTLTATALLFGIYLVKPAPFCVLDEIDAPLDDANIQRFCTMLKDFSAGTQFMVITHNKRTMEAADRLYGVTMEQPGISKLVSVKFD</sequence>
<dbReference type="Proteomes" id="UP000736328">
    <property type="component" value="Unassembled WGS sequence"/>
</dbReference>
<dbReference type="Gene3D" id="3.30.70.1620">
    <property type="match status" value="1"/>
</dbReference>
<evidence type="ECO:0000256" key="4">
    <source>
        <dbReference type="ARBA" id="ARBA00023054"/>
    </source>
</evidence>
<keyword evidence="1 6" id="KW-0963">Cytoplasm</keyword>
<feature type="region of interest" description="Disordered" evidence="7">
    <location>
        <begin position="879"/>
        <end position="922"/>
    </location>
</feature>
<evidence type="ECO:0000256" key="6">
    <source>
        <dbReference type="HAMAP-Rule" id="MF_01894"/>
    </source>
</evidence>
<comment type="function">
    <text evidence="6">Required for chromosome condensation and partitioning.</text>
</comment>
<dbReference type="GO" id="GO:0006260">
    <property type="term" value="P:DNA replication"/>
    <property type="evidence" value="ECO:0007669"/>
    <property type="project" value="UniProtKB-UniRule"/>
</dbReference>
<evidence type="ECO:0000256" key="2">
    <source>
        <dbReference type="ARBA" id="ARBA00022741"/>
    </source>
</evidence>
<reference evidence="9" key="1">
    <citation type="submission" date="2020-07" db="EMBL/GenBank/DDBJ databases">
        <title>Huge and variable diversity of episymbiotic CPR bacteria and DPANN archaea in groundwater ecosystems.</title>
        <authorList>
            <person name="He C.Y."/>
            <person name="Keren R."/>
            <person name="Whittaker M."/>
            <person name="Farag I.F."/>
            <person name="Doudna J."/>
            <person name="Cate J.H.D."/>
            <person name="Banfield J.F."/>
        </authorList>
    </citation>
    <scope>NUCLEOTIDE SEQUENCE</scope>
    <source>
        <strain evidence="9">NC_groundwater_1520_Pr4_B-0.1um_53_5</strain>
    </source>
</reference>
<gene>
    <name evidence="6 9" type="primary">smc</name>
    <name evidence="9" type="ORF">HY768_07980</name>
</gene>
<evidence type="ECO:0000256" key="7">
    <source>
        <dbReference type="SAM" id="MobiDB-lite"/>
    </source>
</evidence>
<comment type="subcellular location">
    <subcellularLocation>
        <location evidence="6">Cytoplasm</location>
    </subcellularLocation>
</comment>
<dbReference type="PIRSF" id="PIRSF005719">
    <property type="entry name" value="SMC"/>
    <property type="match status" value="1"/>
</dbReference>
<dbReference type="InterPro" id="IPR027417">
    <property type="entry name" value="P-loop_NTPase"/>
</dbReference>
<dbReference type="SUPFAM" id="SSF52540">
    <property type="entry name" value="P-loop containing nucleoside triphosphate hydrolases"/>
    <property type="match status" value="1"/>
</dbReference>
<accession>A0A933MKM9</accession>
<dbReference type="Gene3D" id="1.20.1060.20">
    <property type="match status" value="1"/>
</dbReference>
<dbReference type="HAMAP" id="MF_01894">
    <property type="entry name" value="Smc_prok"/>
    <property type="match status" value="1"/>
</dbReference>
<feature type="coiled-coil region" evidence="6">
    <location>
        <begin position="167"/>
        <end position="338"/>
    </location>
</feature>
<keyword evidence="3 6" id="KW-0067">ATP-binding</keyword>
<feature type="binding site" evidence="6">
    <location>
        <begin position="32"/>
        <end position="39"/>
    </location>
    <ligand>
        <name>ATP</name>
        <dbReference type="ChEBI" id="CHEBI:30616"/>
    </ligand>
</feature>
<feature type="coiled-coil region" evidence="6">
    <location>
        <begin position="427"/>
        <end position="478"/>
    </location>
</feature>
<dbReference type="GO" id="GO:0016887">
    <property type="term" value="F:ATP hydrolysis activity"/>
    <property type="evidence" value="ECO:0007669"/>
    <property type="project" value="InterPro"/>
</dbReference>
<dbReference type="EMBL" id="JACQXR010000105">
    <property type="protein sequence ID" value="MBI4727143.1"/>
    <property type="molecule type" value="Genomic_DNA"/>
</dbReference>
<dbReference type="AlphaFoldDB" id="A0A933MKM9"/>
<feature type="compositionally biased region" description="Basic and acidic residues" evidence="7">
    <location>
        <begin position="901"/>
        <end position="917"/>
    </location>
</feature>
<dbReference type="NCBIfam" id="TIGR02168">
    <property type="entry name" value="SMC_prok_B"/>
    <property type="match status" value="1"/>
</dbReference>
<name>A0A933MKM9_UNCT6</name>
<keyword evidence="2 6" id="KW-0547">Nucleotide-binding</keyword>
<dbReference type="SMART" id="SM00968">
    <property type="entry name" value="SMC_hinge"/>
    <property type="match status" value="1"/>
</dbReference>
<dbReference type="GO" id="GO:0005694">
    <property type="term" value="C:chromosome"/>
    <property type="evidence" value="ECO:0007669"/>
    <property type="project" value="InterPro"/>
</dbReference>
<protein>
    <recommendedName>
        <fullName evidence="6">Chromosome partition protein Smc</fullName>
    </recommendedName>
</protein>
<dbReference type="InterPro" id="IPR010935">
    <property type="entry name" value="SMC_hinge"/>
</dbReference>
<dbReference type="InterPro" id="IPR024704">
    <property type="entry name" value="SMC"/>
</dbReference>
<evidence type="ECO:0000259" key="8">
    <source>
        <dbReference type="SMART" id="SM00968"/>
    </source>
</evidence>
<proteinExistence type="inferred from homology"/>
<feature type="compositionally biased region" description="Basic and acidic residues" evidence="7">
    <location>
        <begin position="708"/>
        <end position="730"/>
    </location>
</feature>
<comment type="subunit">
    <text evidence="6">Homodimer.</text>
</comment>
<dbReference type="CDD" id="cd03278">
    <property type="entry name" value="ABC_SMC_barmotin"/>
    <property type="match status" value="1"/>
</dbReference>
<dbReference type="InterPro" id="IPR036277">
    <property type="entry name" value="SMC_hinge_sf"/>
</dbReference>
<evidence type="ECO:0000256" key="1">
    <source>
        <dbReference type="ARBA" id="ARBA00022490"/>
    </source>
</evidence>
<dbReference type="GO" id="GO:0030261">
    <property type="term" value="P:chromosome condensation"/>
    <property type="evidence" value="ECO:0007669"/>
    <property type="project" value="InterPro"/>
</dbReference>
<feature type="region of interest" description="Disordered" evidence="7">
    <location>
        <begin position="708"/>
        <end position="741"/>
    </location>
</feature>
<evidence type="ECO:0000313" key="10">
    <source>
        <dbReference type="Proteomes" id="UP000736328"/>
    </source>
</evidence>
<feature type="domain" description="SMC hinge" evidence="8">
    <location>
        <begin position="521"/>
        <end position="635"/>
    </location>
</feature>
<dbReference type="Gene3D" id="3.40.50.300">
    <property type="entry name" value="P-loop containing nucleotide triphosphate hydrolases"/>
    <property type="match status" value="2"/>
</dbReference>
<comment type="caution">
    <text evidence="9">The sequence shown here is derived from an EMBL/GenBank/DDBJ whole genome shotgun (WGS) entry which is preliminary data.</text>
</comment>
<dbReference type="InterPro" id="IPR003395">
    <property type="entry name" value="RecF/RecN/SMC_N"/>
</dbReference>
<dbReference type="Gene3D" id="1.10.287.1490">
    <property type="match status" value="1"/>
</dbReference>
<organism evidence="9 10">
    <name type="scientific">candidate division TA06 bacterium</name>
    <dbReference type="NCBI Taxonomy" id="2250710"/>
    <lineage>
        <taxon>Bacteria</taxon>
        <taxon>Bacteria division TA06</taxon>
    </lineage>
</organism>
<dbReference type="GO" id="GO:0005524">
    <property type="term" value="F:ATP binding"/>
    <property type="evidence" value="ECO:0007669"/>
    <property type="project" value="UniProtKB-UniRule"/>
</dbReference>